<evidence type="ECO:0000313" key="3">
    <source>
        <dbReference type="EMBL" id="MET3606097.1"/>
    </source>
</evidence>
<dbReference type="EMBL" id="CP035707">
    <property type="protein sequence ID" value="QEM99328.1"/>
    <property type="molecule type" value="Genomic_DNA"/>
</dbReference>
<sequence length="598" mass="68175">MSTKTIDNFFTGKTLVIPSYQRDYAWREHNVNDLFADIEEALAAGGSHYLGTFILSHTDSPQTVNVVDGQQRLTTLTMLLHELIAVVQDPSIKQYFHSLFIQHPISGFKFRVMGENEEFFRQLLDGKAVQAQSDGQDRLQAVHSWIRMRVHTLEQSGEQKTITRWLQCISQMEVLEFIEPNEGKAIRMFQSVNDRGVPLARMDIVKSLLIYYSNRYLDAQLDNHIAEKFGQAFRSFSRIKRLGREPGYKIRQIDRDDFREDDMLRYHYLAFDASRWEVPSGVDFTATSRTVLVDFLRPALKTLCADSEKLRAFILAYTNDLADFFKGLEALVEQTRENREAYLLWVVQDLSATLYPLIIHLHLKGWTGSAGTCDPRTLAELLALVDLRVFKLRGTNPQAGIFNITQYIGTTPVNTDEEKSFVINKVASDLIAFCKKFMPDHLMMICLDEDMYRNPAMQRILLQIDEDSRIAVGQNALDLETLVQLVRGGLTVEHVLPQNNTNFNATSYGFLDQADYALLNHRLGNLLLIEASINSACSNKTVAEKVTEQNLYISSTLRSVHRFVAECATRTPQFGKRNLLGRTKGIADAIVRKWPLNG</sequence>
<dbReference type="AlphaFoldDB" id="A0A5C1PXE5"/>
<dbReference type="OrthoDB" id="3654724at2"/>
<dbReference type="EMBL" id="JBEPLS010000035">
    <property type="protein sequence ID" value="MET3606097.1"/>
    <property type="molecule type" value="Genomic_DNA"/>
</dbReference>
<feature type="domain" description="GmrSD restriction endonucleases C-terminal" evidence="2">
    <location>
        <begin position="458"/>
        <end position="555"/>
    </location>
</feature>
<name>A0A5C1PXE5_9BURK</name>
<proteinExistence type="predicted"/>
<feature type="domain" description="GmrSD restriction endonucleases N-terminal" evidence="1">
    <location>
        <begin position="8"/>
        <end position="209"/>
    </location>
</feature>
<dbReference type="InterPro" id="IPR004919">
    <property type="entry name" value="GmrSD_N"/>
</dbReference>
<reference evidence="4 5" key="1">
    <citation type="submission" date="2019-02" db="EMBL/GenBank/DDBJ databases">
        <title>Complete Genome Sequence and Methylome Analysis of Sphaerotilus natans subsp. sulfidivorans D-507.</title>
        <authorList>
            <person name="Fomenkov A."/>
            <person name="Gridneva E."/>
            <person name="Smolyakov D."/>
            <person name="Dubinina G."/>
            <person name="Vincze T."/>
            <person name="Grabovich M."/>
            <person name="Roberts R.J."/>
        </authorList>
    </citation>
    <scope>NUCLEOTIDE SEQUENCE [LARGE SCALE GENOMIC DNA]</scope>
    <source>
        <strain evidence="4 5">D-507</strain>
        <plasmid evidence="5">psna507_unt13</plasmid>
        <plasmid evidence="4">pSna507_unt13</plasmid>
    </source>
</reference>
<geneLocation type="plasmid" evidence="4">
    <name>pSna507_unt13</name>
</geneLocation>
<keyword evidence="6" id="KW-1185">Reference proteome</keyword>
<dbReference type="PANTHER" id="PTHR35149:SF2">
    <property type="entry name" value="DUF262 DOMAIN-CONTAINING PROTEIN"/>
    <property type="match status" value="1"/>
</dbReference>
<dbReference type="Pfam" id="PF03235">
    <property type="entry name" value="GmrSD_N"/>
    <property type="match status" value="1"/>
</dbReference>
<keyword evidence="4" id="KW-0614">Plasmid</keyword>
<dbReference type="Pfam" id="PF07510">
    <property type="entry name" value="GmrSD_C"/>
    <property type="match status" value="1"/>
</dbReference>
<accession>A0A5C1PXE5</accession>
<dbReference type="RefSeq" id="WP_149501962.1">
    <property type="nucleotide sequence ID" value="NZ_CP035707.1"/>
</dbReference>
<evidence type="ECO:0000313" key="5">
    <source>
        <dbReference type="Proteomes" id="UP000323522"/>
    </source>
</evidence>
<dbReference type="Proteomes" id="UP000323522">
    <property type="component" value="Plasmid pSna507_unt13"/>
</dbReference>
<evidence type="ECO:0000259" key="2">
    <source>
        <dbReference type="Pfam" id="PF07510"/>
    </source>
</evidence>
<geneLocation type="plasmid" evidence="5">
    <name>psna507_unt13</name>
</geneLocation>
<evidence type="ECO:0000259" key="1">
    <source>
        <dbReference type="Pfam" id="PF03235"/>
    </source>
</evidence>
<organism evidence="4 5">
    <name type="scientific">Sphaerotilus sulfidivorans</name>
    <dbReference type="NCBI Taxonomy" id="639200"/>
    <lineage>
        <taxon>Bacteria</taxon>
        <taxon>Pseudomonadati</taxon>
        <taxon>Pseudomonadota</taxon>
        <taxon>Betaproteobacteria</taxon>
        <taxon>Burkholderiales</taxon>
        <taxon>Sphaerotilaceae</taxon>
        <taxon>Sphaerotilus</taxon>
    </lineage>
</organism>
<evidence type="ECO:0000313" key="6">
    <source>
        <dbReference type="Proteomes" id="UP001549111"/>
    </source>
</evidence>
<dbReference type="PANTHER" id="PTHR35149">
    <property type="entry name" value="SLL5132 PROTEIN"/>
    <property type="match status" value="1"/>
</dbReference>
<dbReference type="Proteomes" id="UP001549111">
    <property type="component" value="Unassembled WGS sequence"/>
</dbReference>
<dbReference type="KEGG" id="snn:EWH46_00160"/>
<reference evidence="3 6" key="2">
    <citation type="submission" date="2024-06" db="EMBL/GenBank/DDBJ databases">
        <title>Genomic Encyclopedia of Type Strains, Phase IV (KMG-IV): sequencing the most valuable type-strain genomes for metagenomic binning, comparative biology and taxonomic classification.</title>
        <authorList>
            <person name="Goeker M."/>
        </authorList>
    </citation>
    <scope>NUCLEOTIDE SEQUENCE [LARGE SCALE GENOMIC DNA]</scope>
    <source>
        <strain evidence="3 6">D-501</strain>
    </source>
</reference>
<evidence type="ECO:0000313" key="4">
    <source>
        <dbReference type="EMBL" id="QEM99328.1"/>
    </source>
</evidence>
<gene>
    <name evidence="3" type="ORF">ABIC99_003932</name>
    <name evidence="4" type="ORF">EWH46_00160</name>
</gene>
<dbReference type="InterPro" id="IPR011089">
    <property type="entry name" value="GmrSD_C"/>
</dbReference>
<protein>
    <submittedName>
        <fullName evidence="4">DUF262 domain-containing protein</fullName>
    </submittedName>
</protein>